<evidence type="ECO:0000256" key="12">
    <source>
        <dbReference type="HAMAP-Rule" id="MF_01987"/>
    </source>
</evidence>
<feature type="binding site" evidence="12">
    <location>
        <begin position="48"/>
        <end position="52"/>
    </location>
    <ligand>
        <name>substrate</name>
    </ligand>
</feature>
<comment type="cofactor">
    <cofactor evidence="12">
        <name>Mg(2+)</name>
        <dbReference type="ChEBI" id="CHEBI:18420"/>
    </cofactor>
    <text evidence="12">Requires a divalent cation, most likely magnesium in vivo, as an electrophilic catalyst to aid phosphoryl group transfer. It is the chelate of the metal and the nucleotide that is the actual substrate.</text>
</comment>
<evidence type="ECO:0000256" key="4">
    <source>
        <dbReference type="ARBA" id="ARBA00022679"/>
    </source>
</evidence>
<comment type="caution">
    <text evidence="12">Lacks conserved residue(s) required for the propagation of feature annotation.</text>
</comment>
<evidence type="ECO:0000259" key="13">
    <source>
        <dbReference type="Pfam" id="PF00294"/>
    </source>
</evidence>
<keyword evidence="4 12" id="KW-0808">Transferase</keyword>
<dbReference type="CDD" id="cd01174">
    <property type="entry name" value="ribokinase"/>
    <property type="match status" value="1"/>
</dbReference>
<dbReference type="PRINTS" id="PR00990">
    <property type="entry name" value="RIBOKINASE"/>
</dbReference>
<evidence type="ECO:0000256" key="3">
    <source>
        <dbReference type="ARBA" id="ARBA00016943"/>
    </source>
</evidence>
<comment type="subcellular location">
    <subcellularLocation>
        <location evidence="12">Cytoplasm</location>
    </subcellularLocation>
</comment>
<feature type="binding site" evidence="12">
    <location>
        <begin position="260"/>
        <end position="261"/>
    </location>
    <ligand>
        <name>ATP</name>
        <dbReference type="ChEBI" id="CHEBI:30616"/>
    </ligand>
</feature>
<gene>
    <name evidence="12" type="primary">rbsK</name>
    <name evidence="14" type="ORF">CU635_14325</name>
    <name evidence="15" type="ORF">CVD25_20810</name>
</gene>
<keyword evidence="5 12" id="KW-0479">Metal-binding</keyword>
<evidence type="ECO:0000313" key="14">
    <source>
        <dbReference type="EMBL" id="PLR81633.1"/>
    </source>
</evidence>
<sequence>MKGESVCLIKTDVIVIGTINIDLVAYVSRFPDIGETLASIDFRQIPGGKAANQAVAAQRLGKQVALVGKVGKDPYASLLKEKFLEEGISLDYVFSSEKTATGSSLIIVDHAGQNMIITNQNANKELTKEEVLASLETAHGAGAALLQLEMPLDVANTIILALKKINIPIFLNLAPVVAIDPQIRRLVDFLIINEVEAGQITGFSVSNIANAKLAVKQLLEEGHSQVVLTLGAEGAIIGDKNGIYQVPSPKVHPVDTTAAGDCFCGALVTYWLEEKDLLQATKKAVVAAAISVTRKGAQPSLPNQKEVEGFIKKGDYEK</sequence>
<reference evidence="15 17" key="2">
    <citation type="submission" date="2017-12" db="EMBL/GenBank/DDBJ databases">
        <title>Comparative Functional Genomics of Dry Heat Resistant strains isolated from the Viking Spacecraft.</title>
        <authorList>
            <person name="Seuylemezian A."/>
            <person name="Cooper K."/>
            <person name="Vaishampayan P."/>
        </authorList>
    </citation>
    <scope>NUCLEOTIDE SEQUENCE [LARGE SCALE GENOMIC DNA]</scope>
    <source>
        <strain evidence="15 17">ATCC 29669</strain>
    </source>
</reference>
<keyword evidence="12" id="KW-0963">Cytoplasm</keyword>
<keyword evidence="6 12" id="KW-0547">Nucleotide-binding</keyword>
<accession>A0A2N5GK40</accession>
<dbReference type="AlphaFoldDB" id="A0A2N5GK40"/>
<dbReference type="EMBL" id="PGVD01000076">
    <property type="protein sequence ID" value="PLR89904.1"/>
    <property type="molecule type" value="Genomic_DNA"/>
</dbReference>
<feature type="binding site" evidence="12">
    <location>
        <position position="193"/>
    </location>
    <ligand>
        <name>ATP</name>
        <dbReference type="ChEBI" id="CHEBI:30616"/>
    </ligand>
</feature>
<keyword evidence="7 12" id="KW-0418">Kinase</keyword>
<evidence type="ECO:0000256" key="2">
    <source>
        <dbReference type="ARBA" id="ARBA00012035"/>
    </source>
</evidence>
<dbReference type="InterPro" id="IPR029056">
    <property type="entry name" value="Ribokinase-like"/>
</dbReference>
<protein>
    <recommendedName>
        <fullName evidence="3 12">Ribokinase</fullName>
        <shortName evidence="12">RK</shortName>
        <ecNumber evidence="2 12">2.7.1.15</ecNumber>
    </recommendedName>
</protein>
<dbReference type="SUPFAM" id="SSF53613">
    <property type="entry name" value="Ribokinase-like"/>
    <property type="match status" value="1"/>
</dbReference>
<dbReference type="GO" id="GO:0005524">
    <property type="term" value="F:ATP binding"/>
    <property type="evidence" value="ECO:0007669"/>
    <property type="project" value="UniProtKB-UniRule"/>
</dbReference>
<comment type="subunit">
    <text evidence="12">Homodimer.</text>
</comment>
<dbReference type="EC" id="2.7.1.15" evidence="2 12"/>
<dbReference type="PANTHER" id="PTHR10584:SF166">
    <property type="entry name" value="RIBOKINASE"/>
    <property type="match status" value="1"/>
</dbReference>
<dbReference type="HAMAP" id="MF_01987">
    <property type="entry name" value="Ribokinase"/>
    <property type="match status" value="1"/>
</dbReference>
<evidence type="ECO:0000256" key="1">
    <source>
        <dbReference type="ARBA" id="ARBA00005380"/>
    </source>
</evidence>
<evidence type="ECO:0000313" key="15">
    <source>
        <dbReference type="EMBL" id="PLR89904.1"/>
    </source>
</evidence>
<evidence type="ECO:0000256" key="7">
    <source>
        <dbReference type="ARBA" id="ARBA00022777"/>
    </source>
</evidence>
<name>A0A2N5GK40_9BACI</name>
<evidence type="ECO:0000256" key="10">
    <source>
        <dbReference type="ARBA" id="ARBA00022958"/>
    </source>
</evidence>
<feature type="active site" description="Proton acceptor" evidence="12">
    <location>
        <position position="261"/>
    </location>
</feature>
<comment type="caution">
    <text evidence="14">The sequence shown here is derived from an EMBL/GenBank/DDBJ whole genome shotgun (WGS) entry which is preliminary data.</text>
</comment>
<keyword evidence="9 12" id="KW-0460">Magnesium</keyword>
<comment type="pathway">
    <text evidence="12">Carbohydrate metabolism; D-ribose degradation; D-ribose 5-phosphate from beta-D-ribopyranose: step 2/2.</text>
</comment>
<dbReference type="OrthoDB" id="9775849at2"/>
<feature type="binding site" evidence="12">
    <location>
        <begin position="20"/>
        <end position="22"/>
    </location>
    <ligand>
        <name>substrate</name>
    </ligand>
</feature>
<evidence type="ECO:0000313" key="17">
    <source>
        <dbReference type="Proteomes" id="UP000235114"/>
    </source>
</evidence>
<evidence type="ECO:0000256" key="5">
    <source>
        <dbReference type="ARBA" id="ARBA00022723"/>
    </source>
</evidence>
<proteinExistence type="inferred from homology"/>
<dbReference type="GO" id="GO:0046872">
    <property type="term" value="F:metal ion binding"/>
    <property type="evidence" value="ECO:0007669"/>
    <property type="project" value="UniProtKB-KW"/>
</dbReference>
<dbReference type="PROSITE" id="PS00584">
    <property type="entry name" value="PFKB_KINASES_2"/>
    <property type="match status" value="1"/>
</dbReference>
<feature type="binding site" evidence="12">
    <location>
        <position position="255"/>
    </location>
    <ligand>
        <name>K(+)</name>
        <dbReference type="ChEBI" id="CHEBI:29103"/>
    </ligand>
</feature>
<evidence type="ECO:0000256" key="11">
    <source>
        <dbReference type="ARBA" id="ARBA00023277"/>
    </source>
</evidence>
<feature type="binding site" evidence="12">
    <location>
        <position position="149"/>
    </location>
    <ligand>
        <name>substrate</name>
    </ligand>
</feature>
<feature type="binding site" evidence="12">
    <location>
        <position position="261"/>
    </location>
    <ligand>
        <name>substrate</name>
    </ligand>
</feature>
<keyword evidence="10 12" id="KW-0630">Potassium</keyword>
<comment type="catalytic activity">
    <reaction evidence="12">
        <text>D-ribose + ATP = D-ribose 5-phosphate + ADP + H(+)</text>
        <dbReference type="Rhea" id="RHEA:13697"/>
        <dbReference type="ChEBI" id="CHEBI:15378"/>
        <dbReference type="ChEBI" id="CHEBI:30616"/>
        <dbReference type="ChEBI" id="CHEBI:47013"/>
        <dbReference type="ChEBI" id="CHEBI:78346"/>
        <dbReference type="ChEBI" id="CHEBI:456216"/>
        <dbReference type="EC" id="2.7.1.15"/>
    </reaction>
</comment>
<comment type="similarity">
    <text evidence="1">Belongs to the carbohydrate kinase pfkB family.</text>
</comment>
<evidence type="ECO:0000256" key="9">
    <source>
        <dbReference type="ARBA" id="ARBA00022842"/>
    </source>
</evidence>
<keyword evidence="11 12" id="KW-0119">Carbohydrate metabolism</keyword>
<dbReference type="UniPathway" id="UPA00916">
    <property type="reaction ID" value="UER00889"/>
</dbReference>
<dbReference type="InterPro" id="IPR002139">
    <property type="entry name" value="Ribo/fructo_kinase"/>
</dbReference>
<dbReference type="InterPro" id="IPR011877">
    <property type="entry name" value="Ribokinase"/>
</dbReference>
<evidence type="ECO:0000256" key="8">
    <source>
        <dbReference type="ARBA" id="ARBA00022840"/>
    </source>
</evidence>
<dbReference type="Gene3D" id="3.40.1190.20">
    <property type="match status" value="1"/>
</dbReference>
<evidence type="ECO:0000256" key="6">
    <source>
        <dbReference type="ARBA" id="ARBA00022741"/>
    </source>
</evidence>
<organism evidence="14 16">
    <name type="scientific">Bacillus canaveralius</name>
    <dbReference type="NCBI Taxonomy" id="1403243"/>
    <lineage>
        <taxon>Bacteria</taxon>
        <taxon>Bacillati</taxon>
        <taxon>Bacillota</taxon>
        <taxon>Bacilli</taxon>
        <taxon>Bacillales</taxon>
        <taxon>Bacillaceae</taxon>
        <taxon>Bacillus</taxon>
    </lineage>
</organism>
<feature type="binding site" evidence="12">
    <location>
        <position position="296"/>
    </location>
    <ligand>
        <name>K(+)</name>
        <dbReference type="ChEBI" id="CHEBI:29103"/>
    </ligand>
</feature>
<feature type="domain" description="Carbohydrate kinase PfkB" evidence="13">
    <location>
        <begin position="11"/>
        <end position="303"/>
    </location>
</feature>
<dbReference type="InterPro" id="IPR002173">
    <property type="entry name" value="Carboh/pur_kinase_PfkB_CS"/>
</dbReference>
<feature type="binding site" evidence="12">
    <location>
        <position position="257"/>
    </location>
    <ligand>
        <name>K(+)</name>
        <dbReference type="ChEBI" id="CHEBI:29103"/>
    </ligand>
</feature>
<reference evidence="14 16" key="1">
    <citation type="submission" date="2017-11" db="EMBL/GenBank/DDBJ databases">
        <title>Comparitive Functional Genomics of Dry Heat Resistant strains isolated from the Viking Spacecraft.</title>
        <authorList>
            <person name="Seuylemezian A."/>
            <person name="Cooper K."/>
            <person name="Vaishampayan P."/>
        </authorList>
    </citation>
    <scope>NUCLEOTIDE SEQUENCE [LARGE SCALE GENOMIC DNA]</scope>
    <source>
        <strain evidence="14 16">M4.6</strain>
    </source>
</reference>
<dbReference type="GO" id="GO:0005829">
    <property type="term" value="C:cytosol"/>
    <property type="evidence" value="ECO:0007669"/>
    <property type="project" value="TreeGrafter"/>
</dbReference>
<keyword evidence="8 12" id="KW-0067">ATP-binding</keyword>
<feature type="binding site" evidence="12">
    <location>
        <position position="294"/>
    </location>
    <ligand>
        <name>K(+)</name>
        <dbReference type="ChEBI" id="CHEBI:29103"/>
    </ligand>
</feature>
<keyword evidence="17" id="KW-1185">Reference proteome</keyword>
<dbReference type="GO" id="GO:0019303">
    <property type="term" value="P:D-ribose catabolic process"/>
    <property type="evidence" value="ECO:0007669"/>
    <property type="project" value="UniProtKB-UniRule"/>
</dbReference>
<dbReference type="PANTHER" id="PTHR10584">
    <property type="entry name" value="SUGAR KINASE"/>
    <property type="match status" value="1"/>
</dbReference>
<comment type="activity regulation">
    <text evidence="12">Activated by a monovalent cation that binds near, but not in, the active site. The most likely occupant of the site in vivo is potassium. Ion binding induces a conformational change that may alter substrate affinity.</text>
</comment>
<feature type="binding site" evidence="12">
    <location>
        <position position="291"/>
    </location>
    <ligand>
        <name>K(+)</name>
        <dbReference type="ChEBI" id="CHEBI:29103"/>
    </ligand>
</feature>
<dbReference type="InterPro" id="IPR011611">
    <property type="entry name" value="PfkB_dom"/>
</dbReference>
<dbReference type="EMBL" id="PGVA01000032">
    <property type="protein sequence ID" value="PLR81633.1"/>
    <property type="molecule type" value="Genomic_DNA"/>
</dbReference>
<dbReference type="Pfam" id="PF00294">
    <property type="entry name" value="PfkB"/>
    <property type="match status" value="1"/>
</dbReference>
<feature type="binding site" evidence="12">
    <location>
        <begin position="229"/>
        <end position="234"/>
    </location>
    <ligand>
        <name>ATP</name>
        <dbReference type="ChEBI" id="CHEBI:30616"/>
    </ligand>
</feature>
<dbReference type="Proteomes" id="UP000235114">
    <property type="component" value="Unassembled WGS sequence"/>
</dbReference>
<comment type="function">
    <text evidence="12">Catalyzes the phosphorylation of ribose at O-5 in a reaction requiring ATP and magnesium. The resulting D-ribose-5-phosphate can then be used either for sythesis of nucleotides, histidine, and tryptophan, or as a component of the pentose phosphate pathway.</text>
</comment>
<feature type="binding site" evidence="12">
    <location>
        <position position="300"/>
    </location>
    <ligand>
        <name>K(+)</name>
        <dbReference type="ChEBI" id="CHEBI:29103"/>
    </ligand>
</feature>
<dbReference type="Proteomes" id="UP000234951">
    <property type="component" value="Unassembled WGS sequence"/>
</dbReference>
<dbReference type="GO" id="GO:0004747">
    <property type="term" value="F:ribokinase activity"/>
    <property type="evidence" value="ECO:0007669"/>
    <property type="project" value="UniProtKB-UniRule"/>
</dbReference>
<comment type="similarity">
    <text evidence="12">Belongs to the carbohydrate kinase PfkB family. Ribokinase subfamily.</text>
</comment>
<evidence type="ECO:0000313" key="16">
    <source>
        <dbReference type="Proteomes" id="UP000234951"/>
    </source>
</evidence>